<evidence type="ECO:0000313" key="4">
    <source>
        <dbReference type="Proteomes" id="UP001281003"/>
    </source>
</evidence>
<feature type="region of interest" description="Disordered" evidence="2">
    <location>
        <begin position="127"/>
        <end position="159"/>
    </location>
</feature>
<evidence type="ECO:0000256" key="2">
    <source>
        <dbReference type="SAM" id="MobiDB-lite"/>
    </source>
</evidence>
<protein>
    <submittedName>
        <fullName evidence="3">Uncharacterized protein</fullName>
    </submittedName>
</protein>
<dbReference type="AlphaFoldDB" id="A0AAE0PBW2"/>
<reference evidence="3" key="1">
    <citation type="journal article" date="2023" name="Mol. Phylogenet. Evol.">
        <title>Genome-scale phylogeny and comparative genomics of the fungal order Sordariales.</title>
        <authorList>
            <person name="Hensen N."/>
            <person name="Bonometti L."/>
            <person name="Westerberg I."/>
            <person name="Brannstrom I.O."/>
            <person name="Guillou S."/>
            <person name="Cros-Aarteil S."/>
            <person name="Calhoun S."/>
            <person name="Haridas S."/>
            <person name="Kuo A."/>
            <person name="Mondo S."/>
            <person name="Pangilinan J."/>
            <person name="Riley R."/>
            <person name="LaButti K."/>
            <person name="Andreopoulos B."/>
            <person name="Lipzen A."/>
            <person name="Chen C."/>
            <person name="Yan M."/>
            <person name="Daum C."/>
            <person name="Ng V."/>
            <person name="Clum A."/>
            <person name="Steindorff A."/>
            <person name="Ohm R.A."/>
            <person name="Martin F."/>
            <person name="Silar P."/>
            <person name="Natvig D.O."/>
            <person name="Lalanne C."/>
            <person name="Gautier V."/>
            <person name="Ament-Velasquez S.L."/>
            <person name="Kruys A."/>
            <person name="Hutchinson M.I."/>
            <person name="Powell A.J."/>
            <person name="Barry K."/>
            <person name="Miller A.N."/>
            <person name="Grigoriev I.V."/>
            <person name="Debuchy R."/>
            <person name="Gladieux P."/>
            <person name="Hiltunen Thoren M."/>
            <person name="Johannesson H."/>
        </authorList>
    </citation>
    <scope>NUCLEOTIDE SEQUENCE</scope>
    <source>
        <strain evidence="3">FGSC 1904</strain>
    </source>
</reference>
<proteinExistence type="predicted"/>
<evidence type="ECO:0000313" key="3">
    <source>
        <dbReference type="EMBL" id="KAK3397076.1"/>
    </source>
</evidence>
<comment type="caution">
    <text evidence="3">The sequence shown here is derived from an EMBL/GenBank/DDBJ whole genome shotgun (WGS) entry which is preliminary data.</text>
</comment>
<feature type="compositionally biased region" description="Basic residues" evidence="2">
    <location>
        <begin position="358"/>
        <end position="369"/>
    </location>
</feature>
<feature type="compositionally biased region" description="Low complexity" evidence="2">
    <location>
        <begin position="210"/>
        <end position="230"/>
    </location>
</feature>
<feature type="region of interest" description="Disordered" evidence="2">
    <location>
        <begin position="1"/>
        <end position="70"/>
    </location>
</feature>
<feature type="region of interest" description="Disordered" evidence="2">
    <location>
        <begin position="331"/>
        <end position="410"/>
    </location>
</feature>
<feature type="compositionally biased region" description="Polar residues" evidence="2">
    <location>
        <begin position="231"/>
        <end position="245"/>
    </location>
</feature>
<name>A0AAE0PBW2_SORBR</name>
<feature type="region of interest" description="Disordered" evidence="2">
    <location>
        <begin position="197"/>
        <end position="245"/>
    </location>
</feature>
<feature type="coiled-coil region" evidence="1">
    <location>
        <begin position="96"/>
        <end position="123"/>
    </location>
</feature>
<feature type="region of interest" description="Disordered" evidence="2">
    <location>
        <begin position="671"/>
        <end position="704"/>
    </location>
</feature>
<feature type="compositionally biased region" description="Basic residues" evidence="2">
    <location>
        <begin position="385"/>
        <end position="394"/>
    </location>
</feature>
<sequence>MPGQQGHPEPPRPRSFAQTFQNGGMPSHFGQQSQARQQTHQQQVMRRHQHQAQENAMGTPNNNSLVNSFRFNPNAPEFNLDRSSQMLASNSNLVGNNNLGDDLQAKQQRLARAQLLVQQLQDDINSQNGFAFPSTSQNNFDNQQPSQQMANHGRNNSAMSQMTAPVNNMAGFAGNMSTPVKNAPNFVANTPVAQTPINFNNSPGSASQYSNNSPANNSFNSSNGSGDSPNTSFNSTPGAHNYPAQNFSAGHGVNVANNSFANPSASFLPGNQNQQNFIDLTDDNDVFGQPSQFANNGHINNFAPMNMPAQNFQQQQPVIAAPQPQAIPRAQAAQFVQHHGAPQVANTPLPAEESPASKAKKTTKKKAAAPKKPAAEKKPAAPKKPSPKKAKKGKKEAVNEDPLYDADENPNVYLVDAQVNPQEYDYSLDGALGDFYGLVSQPAQPLQRPAVNNNAPATPAADVGNAIVQDAPAAEDHAAAPAEQQFVAPPAQEYAVVPAEVYEAAPVEGYQVAPAQEYQPAPLFGPAPPGDGMEQEPMSFVHDEEAAMELNQAIPQAHQANNVAPPQLKAPPPSQSKRKRSNSTRAPDAATPASEPASKKRKATAPKKAKVKGSLSKSASSAKFGLGKGAGTGLNSPRTMYVFDTKEFYLIPANIMEQFLAFATTHVVSKSSKRDEPNEQQVAVGQQQQPVPEQDEFEPAYDMDGNAPAPQQLSWFALPDPNEVVYVAPFEDARTEYAPDPETGICGDNDAVSSCRHLPTTREIIEKFGMKPLGSGTQRDIGHLEWFVDMVHRSGLLVAAGVDEIPGEFRWESWKTAEENLDALRPYFGGVSTNEWSRQWDAGQNPVQLAEQEEDDE</sequence>
<dbReference type="Proteomes" id="UP001281003">
    <property type="component" value="Unassembled WGS sequence"/>
</dbReference>
<organism evidence="3 4">
    <name type="scientific">Sordaria brevicollis</name>
    <dbReference type="NCBI Taxonomy" id="83679"/>
    <lineage>
        <taxon>Eukaryota</taxon>
        <taxon>Fungi</taxon>
        <taxon>Dikarya</taxon>
        <taxon>Ascomycota</taxon>
        <taxon>Pezizomycotina</taxon>
        <taxon>Sordariomycetes</taxon>
        <taxon>Sordariomycetidae</taxon>
        <taxon>Sordariales</taxon>
        <taxon>Sordariaceae</taxon>
        <taxon>Sordaria</taxon>
    </lineage>
</organism>
<feature type="region of interest" description="Disordered" evidence="2">
    <location>
        <begin position="562"/>
        <end position="637"/>
    </location>
</feature>
<keyword evidence="4" id="KW-1185">Reference proteome</keyword>
<reference evidence="3" key="2">
    <citation type="submission" date="2023-07" db="EMBL/GenBank/DDBJ databases">
        <authorList>
            <consortium name="Lawrence Berkeley National Laboratory"/>
            <person name="Haridas S."/>
            <person name="Hensen N."/>
            <person name="Bonometti L."/>
            <person name="Westerberg I."/>
            <person name="Brannstrom I.O."/>
            <person name="Guillou S."/>
            <person name="Cros-Aarteil S."/>
            <person name="Calhoun S."/>
            <person name="Kuo A."/>
            <person name="Mondo S."/>
            <person name="Pangilinan J."/>
            <person name="Riley R."/>
            <person name="LaButti K."/>
            <person name="Andreopoulos B."/>
            <person name="Lipzen A."/>
            <person name="Chen C."/>
            <person name="Yanf M."/>
            <person name="Daum C."/>
            <person name="Ng V."/>
            <person name="Clum A."/>
            <person name="Steindorff A."/>
            <person name="Ohm R."/>
            <person name="Martin F."/>
            <person name="Silar P."/>
            <person name="Natvig D."/>
            <person name="Lalanne C."/>
            <person name="Gautier V."/>
            <person name="Ament-velasquez S.L."/>
            <person name="Kruys A."/>
            <person name="Hutchinson M.I."/>
            <person name="Powell A.J."/>
            <person name="Barry K."/>
            <person name="Miller A.N."/>
            <person name="Grigoriev I.V."/>
            <person name="Debuchy R."/>
            <person name="Gladieux P."/>
            <person name="Thoren M.H."/>
            <person name="Johannesson H."/>
        </authorList>
    </citation>
    <scope>NUCLEOTIDE SEQUENCE</scope>
    <source>
        <strain evidence="3">FGSC 1904</strain>
    </source>
</reference>
<dbReference type="EMBL" id="JAUTDP010000008">
    <property type="protein sequence ID" value="KAK3397076.1"/>
    <property type="molecule type" value="Genomic_DNA"/>
</dbReference>
<gene>
    <name evidence="3" type="ORF">B0T20DRAFT_500647</name>
</gene>
<feature type="compositionally biased region" description="Basic residues" evidence="2">
    <location>
        <begin position="599"/>
        <end position="611"/>
    </location>
</feature>
<feature type="compositionally biased region" description="Polar residues" evidence="2">
    <location>
        <begin position="54"/>
        <end position="70"/>
    </location>
</feature>
<feature type="compositionally biased region" description="Low complexity" evidence="2">
    <location>
        <begin position="31"/>
        <end position="44"/>
    </location>
</feature>
<feature type="compositionally biased region" description="Low complexity" evidence="2">
    <location>
        <begin position="612"/>
        <end position="625"/>
    </location>
</feature>
<accession>A0AAE0PBW2</accession>
<feature type="compositionally biased region" description="Low complexity" evidence="2">
    <location>
        <begin position="679"/>
        <end position="692"/>
    </location>
</feature>
<feature type="region of interest" description="Disordered" evidence="2">
    <location>
        <begin position="457"/>
        <end position="483"/>
    </location>
</feature>
<evidence type="ECO:0000256" key="1">
    <source>
        <dbReference type="SAM" id="Coils"/>
    </source>
</evidence>
<feature type="compositionally biased region" description="Polar residues" evidence="2">
    <location>
        <begin position="197"/>
        <end position="209"/>
    </location>
</feature>
<keyword evidence="1" id="KW-0175">Coiled coil</keyword>